<feature type="domain" description="Kinesin motor" evidence="7">
    <location>
        <begin position="94"/>
        <end position="544"/>
    </location>
</feature>
<feature type="compositionally biased region" description="Acidic residues" evidence="6">
    <location>
        <begin position="723"/>
        <end position="747"/>
    </location>
</feature>
<evidence type="ECO:0000313" key="8">
    <source>
        <dbReference type="EMBL" id="CAA7258737.1"/>
    </source>
</evidence>
<feature type="compositionally biased region" description="Low complexity" evidence="6">
    <location>
        <begin position="756"/>
        <end position="777"/>
    </location>
</feature>
<reference evidence="8 9" key="1">
    <citation type="submission" date="2020-01" db="EMBL/GenBank/DDBJ databases">
        <authorList>
            <person name="Gupta K D."/>
        </authorList>
    </citation>
    <scope>NUCLEOTIDE SEQUENCE [LARGE SCALE GENOMIC DNA]</scope>
</reference>
<dbReference type="InterPro" id="IPR001752">
    <property type="entry name" value="Kinesin_motor_dom"/>
</dbReference>
<feature type="region of interest" description="Disordered" evidence="6">
    <location>
        <begin position="611"/>
        <end position="630"/>
    </location>
</feature>
<keyword evidence="2 5" id="KW-0547">Nucleotide-binding</keyword>
<evidence type="ECO:0000256" key="6">
    <source>
        <dbReference type="SAM" id="MobiDB-lite"/>
    </source>
</evidence>
<feature type="binding site" evidence="5">
    <location>
        <begin position="189"/>
        <end position="196"/>
    </location>
    <ligand>
        <name>ATP</name>
        <dbReference type="ChEBI" id="CHEBI:30616"/>
    </ligand>
</feature>
<feature type="region of interest" description="Disordered" evidence="6">
    <location>
        <begin position="1"/>
        <end position="90"/>
    </location>
</feature>
<feature type="compositionally biased region" description="Acidic residues" evidence="6">
    <location>
        <begin position="612"/>
        <end position="628"/>
    </location>
</feature>
<feature type="compositionally biased region" description="Low complexity" evidence="6">
    <location>
        <begin position="1"/>
        <end position="28"/>
    </location>
</feature>
<dbReference type="InterPro" id="IPR027417">
    <property type="entry name" value="P-loop_NTPase"/>
</dbReference>
<comment type="caution">
    <text evidence="8">The sequence shown here is derived from an EMBL/GenBank/DDBJ whole genome shotgun (WGS) entry which is preliminary data.</text>
</comment>
<dbReference type="EMBL" id="CACVBS010000002">
    <property type="protein sequence ID" value="CAA7258737.1"/>
    <property type="molecule type" value="Genomic_DNA"/>
</dbReference>
<dbReference type="GO" id="GO:0005874">
    <property type="term" value="C:microtubule"/>
    <property type="evidence" value="ECO:0007669"/>
    <property type="project" value="UniProtKB-KW"/>
</dbReference>
<keyword evidence="4 5" id="KW-0505">Motor protein</keyword>
<dbReference type="SMART" id="SM00129">
    <property type="entry name" value="KISc"/>
    <property type="match status" value="1"/>
</dbReference>
<dbReference type="OrthoDB" id="123929at2759"/>
<dbReference type="PRINTS" id="PR00380">
    <property type="entry name" value="KINESINHEAVY"/>
</dbReference>
<dbReference type="Gene3D" id="3.40.850.10">
    <property type="entry name" value="Kinesin motor domain"/>
    <property type="match status" value="1"/>
</dbReference>
<dbReference type="InterPro" id="IPR036961">
    <property type="entry name" value="Kinesin_motor_dom_sf"/>
</dbReference>
<dbReference type="AlphaFoldDB" id="A0A8S0W154"/>
<dbReference type="GO" id="GO:0005634">
    <property type="term" value="C:nucleus"/>
    <property type="evidence" value="ECO:0007669"/>
    <property type="project" value="TreeGrafter"/>
</dbReference>
<feature type="compositionally biased region" description="Acidic residues" evidence="6">
    <location>
        <begin position="829"/>
        <end position="862"/>
    </location>
</feature>
<dbReference type="InterPro" id="IPR027640">
    <property type="entry name" value="Kinesin-like_fam"/>
</dbReference>
<gene>
    <name evidence="8" type="ORF">AAE3_LOCUS954</name>
</gene>
<dbReference type="GO" id="GO:0016887">
    <property type="term" value="F:ATP hydrolysis activity"/>
    <property type="evidence" value="ECO:0007669"/>
    <property type="project" value="TreeGrafter"/>
</dbReference>
<feature type="compositionally biased region" description="Acidic residues" evidence="6">
    <location>
        <begin position="799"/>
        <end position="816"/>
    </location>
</feature>
<dbReference type="Pfam" id="PF00225">
    <property type="entry name" value="Kinesin"/>
    <property type="match status" value="1"/>
</dbReference>
<keyword evidence="1" id="KW-0493">Microtubule</keyword>
<evidence type="ECO:0000256" key="5">
    <source>
        <dbReference type="PROSITE-ProRule" id="PRU00283"/>
    </source>
</evidence>
<protein>
    <recommendedName>
        <fullName evidence="7">Kinesin motor domain-containing protein</fullName>
    </recommendedName>
</protein>
<sequence length="1011" mass="111631">MSSKPSAATRASSRTKTASSTVPTTTRTTRARAAKTTTTPAEAPAPAAKKATRKPLVSKDNSIDAPMPPAKGKTKFAPTRKTAKQANVESEREPIMAYLRIRPRIGEEDPNSIPYLTPLSDTMVNMTDPQDPQNARSKYRISTVPPSSIYTFSHVFPPNTTQLDFFTKTTLPLVQDVLTGQNGLLFTYGVTNSGKTYTVQGGKEEGAAGILPRSLDVIFNSIEGLHGDGRYRPVRLYGVELADDTDSKAPPTMPEPAIVEVLGSLDNMAELEFDVDPTIVKVDRNYEYTIWISYAEVYNEKVYDLLASVKGDSGTRVAGAARQAGKPLLLTRQALPLRPSPPSDTNDTESSGRYIAGLRQFRVHSAAQAKELVKLGQLHRRVFGTLANRESSRSHSMVIIKVVRGHRGERDDPTALQISRLTLVDLAGSERTKHTHTTGDRLKEAGNINKSLMVLGQCMEVMRSNQRKLAVSLSLDDKDGRMDTRDVKKGLSVVPFRHSKLTEALMDYFIADGRTVMIVNVNPYDTGYDENSHVMKFAALAREVYTTPAPAPVQRVPATVGPGKLHGNKIKNLGPLSLSDPEIIPYPYSRKVTISVGNKGGKKPVEAILEVREEDEPQDEKDNDEDDGYPINPLVDALFDEVESLRMQLFESEMRCAVIEAETREEVTREMEERMRTMEALYSRRMMAEFEQNELKTDAKIDMLHQSGLFGSPAKANRRPLDQDEMSEDEEDVEMVQYGDDDSDMSVEEGHSRGNSPSPLAKKSKLPSTSKSPRKSSVAPQLIIEKRQFIPDPPMLPSDTEDAEMTETECTEDEETSSIAPSGATASEPADDGEEEEEEDSTDPDDEDYSEPDDEDDEEWEEPAYSKTPKGKKRIVISPSPSPSPKVTKAAEPSTVKGPARNARVSKLVQEMDRLGLKDAYTADNSVAILPKKAYRKSQASTVAASSIVTADDEADEDDSDPFELSVVKKKKRQLGKKPIMNEEDIKKATHTAEKKIAKIQSSGIIRRLHR</sequence>
<dbReference type="GO" id="GO:0007018">
    <property type="term" value="P:microtubule-based movement"/>
    <property type="evidence" value="ECO:0007669"/>
    <property type="project" value="InterPro"/>
</dbReference>
<feature type="region of interest" description="Disordered" evidence="6">
    <location>
        <begin position="709"/>
        <end position="903"/>
    </location>
</feature>
<accession>A0A8S0W154</accession>
<dbReference type="GO" id="GO:0005871">
    <property type="term" value="C:kinesin complex"/>
    <property type="evidence" value="ECO:0007669"/>
    <property type="project" value="TreeGrafter"/>
</dbReference>
<keyword evidence="9" id="KW-1185">Reference proteome</keyword>
<keyword evidence="3 5" id="KW-0067">ATP-binding</keyword>
<dbReference type="PANTHER" id="PTHR24115:SF1008">
    <property type="entry name" value="KINESIN-LIKE PROTEIN SUBITO"/>
    <property type="match status" value="1"/>
</dbReference>
<dbReference type="InterPro" id="IPR019821">
    <property type="entry name" value="Kinesin_motor_CS"/>
</dbReference>
<evidence type="ECO:0000256" key="1">
    <source>
        <dbReference type="ARBA" id="ARBA00022701"/>
    </source>
</evidence>
<dbReference type="GO" id="GO:0003777">
    <property type="term" value="F:microtubule motor activity"/>
    <property type="evidence" value="ECO:0007669"/>
    <property type="project" value="InterPro"/>
</dbReference>
<evidence type="ECO:0000256" key="3">
    <source>
        <dbReference type="ARBA" id="ARBA00022840"/>
    </source>
</evidence>
<dbReference type="PANTHER" id="PTHR24115">
    <property type="entry name" value="KINESIN-RELATED"/>
    <property type="match status" value="1"/>
</dbReference>
<feature type="compositionally biased region" description="Low complexity" evidence="6">
    <location>
        <begin position="34"/>
        <end position="49"/>
    </location>
</feature>
<dbReference type="PROSITE" id="PS00411">
    <property type="entry name" value="KINESIN_MOTOR_1"/>
    <property type="match status" value="1"/>
</dbReference>
<dbReference type="Proteomes" id="UP000467700">
    <property type="component" value="Unassembled WGS sequence"/>
</dbReference>
<evidence type="ECO:0000313" key="9">
    <source>
        <dbReference type="Proteomes" id="UP000467700"/>
    </source>
</evidence>
<organism evidence="8 9">
    <name type="scientific">Cyclocybe aegerita</name>
    <name type="common">Black poplar mushroom</name>
    <name type="synonym">Agrocybe aegerita</name>
    <dbReference type="NCBI Taxonomy" id="1973307"/>
    <lineage>
        <taxon>Eukaryota</taxon>
        <taxon>Fungi</taxon>
        <taxon>Dikarya</taxon>
        <taxon>Basidiomycota</taxon>
        <taxon>Agaricomycotina</taxon>
        <taxon>Agaricomycetes</taxon>
        <taxon>Agaricomycetidae</taxon>
        <taxon>Agaricales</taxon>
        <taxon>Agaricineae</taxon>
        <taxon>Bolbitiaceae</taxon>
        <taxon>Cyclocybe</taxon>
    </lineage>
</organism>
<dbReference type="SUPFAM" id="SSF52540">
    <property type="entry name" value="P-loop containing nucleoside triphosphate hydrolases"/>
    <property type="match status" value="1"/>
</dbReference>
<evidence type="ECO:0000256" key="2">
    <source>
        <dbReference type="ARBA" id="ARBA00022741"/>
    </source>
</evidence>
<comment type="similarity">
    <text evidence="5">Belongs to the TRAFAC class myosin-kinesin ATPase superfamily. Kinesin family.</text>
</comment>
<dbReference type="GO" id="GO:0008017">
    <property type="term" value="F:microtubule binding"/>
    <property type="evidence" value="ECO:0007669"/>
    <property type="project" value="InterPro"/>
</dbReference>
<evidence type="ECO:0000256" key="4">
    <source>
        <dbReference type="ARBA" id="ARBA00023175"/>
    </source>
</evidence>
<name>A0A8S0W154_CYCAE</name>
<evidence type="ECO:0000259" key="7">
    <source>
        <dbReference type="PROSITE" id="PS50067"/>
    </source>
</evidence>
<proteinExistence type="inferred from homology"/>
<dbReference type="PROSITE" id="PS50067">
    <property type="entry name" value="KINESIN_MOTOR_2"/>
    <property type="match status" value="1"/>
</dbReference>
<dbReference type="GO" id="GO:0005524">
    <property type="term" value="F:ATP binding"/>
    <property type="evidence" value="ECO:0007669"/>
    <property type="project" value="UniProtKB-UniRule"/>
</dbReference>